<dbReference type="RefSeq" id="WP_248154062.1">
    <property type="nucleotide sequence ID" value="NZ_JAKZAJ010000001.1"/>
</dbReference>
<dbReference type="PIRSF" id="PIRSF015736">
    <property type="entry name" value="MI"/>
    <property type="match status" value="1"/>
</dbReference>
<dbReference type="Pfam" id="PF17645">
    <property type="entry name" value="Amdase"/>
    <property type="match status" value="1"/>
</dbReference>
<dbReference type="PANTHER" id="PTHR40267">
    <property type="entry name" value="BLR3294 PROTEIN"/>
    <property type="match status" value="1"/>
</dbReference>
<dbReference type="InterPro" id="IPR053714">
    <property type="entry name" value="Iso_Racemase_Enz_sf"/>
</dbReference>
<dbReference type="InterPro" id="IPR026286">
    <property type="entry name" value="MaiA/AMDase"/>
</dbReference>
<dbReference type="Gene3D" id="3.40.50.12500">
    <property type="match status" value="1"/>
</dbReference>
<dbReference type="EMBL" id="JBHSNL010000001">
    <property type="protein sequence ID" value="MFC5544729.1"/>
    <property type="molecule type" value="Genomic_DNA"/>
</dbReference>
<dbReference type="PANTHER" id="PTHR40267:SF1">
    <property type="entry name" value="BLR3294 PROTEIN"/>
    <property type="match status" value="1"/>
</dbReference>
<accession>A0ABW0RJ73</accession>
<organism evidence="1 2">
    <name type="scientific">Marinobacter koreensis</name>
    <dbReference type="NCBI Taxonomy" id="335974"/>
    <lineage>
        <taxon>Bacteria</taxon>
        <taxon>Pseudomonadati</taxon>
        <taxon>Pseudomonadota</taxon>
        <taxon>Gammaproteobacteria</taxon>
        <taxon>Pseudomonadales</taxon>
        <taxon>Marinobacteraceae</taxon>
        <taxon>Marinobacter</taxon>
    </lineage>
</organism>
<dbReference type="Proteomes" id="UP001596055">
    <property type="component" value="Unassembled WGS sequence"/>
</dbReference>
<keyword evidence="2" id="KW-1185">Reference proteome</keyword>
<gene>
    <name evidence="1" type="ORF">ACFPQA_06690</name>
</gene>
<proteinExistence type="predicted"/>
<dbReference type="GO" id="GO:0016853">
    <property type="term" value="F:isomerase activity"/>
    <property type="evidence" value="ECO:0007669"/>
    <property type="project" value="UniProtKB-KW"/>
</dbReference>
<evidence type="ECO:0000313" key="2">
    <source>
        <dbReference type="Proteomes" id="UP001596055"/>
    </source>
</evidence>
<comment type="caution">
    <text evidence="1">The sequence shown here is derived from an EMBL/GenBank/DDBJ whole genome shotgun (WGS) entry which is preliminary data.</text>
</comment>
<protein>
    <submittedName>
        <fullName evidence="1">Maleate cis-trans isomerase</fullName>
    </submittedName>
</protein>
<keyword evidence="1" id="KW-0413">Isomerase</keyword>
<evidence type="ECO:0000313" key="1">
    <source>
        <dbReference type="EMBL" id="MFC5544729.1"/>
    </source>
</evidence>
<reference evidence="2" key="1">
    <citation type="journal article" date="2019" name="Int. J. Syst. Evol. Microbiol.">
        <title>The Global Catalogue of Microorganisms (GCM) 10K type strain sequencing project: providing services to taxonomists for standard genome sequencing and annotation.</title>
        <authorList>
            <consortium name="The Broad Institute Genomics Platform"/>
            <consortium name="The Broad Institute Genome Sequencing Center for Infectious Disease"/>
            <person name="Wu L."/>
            <person name="Ma J."/>
        </authorList>
    </citation>
    <scope>NUCLEOTIDE SEQUENCE [LARGE SCALE GENOMIC DNA]</scope>
    <source>
        <strain evidence="2">CGMCC 4.1799</strain>
    </source>
</reference>
<name>A0ABW0RJ73_9GAMM</name>
<sequence length="245" mass="26402">MSRTVPSPRLGFLYPGHAAEDDYPLLGRMIDPPAEVHLVHTGFLEDAHTVEALSEMGSLPRLQRGAEGLDGSRIESVLWTSTSASFVLGLDGIRQQIDALEKALGVPASTTAMAFARAITAINANNVAIAATYPEDVAQRFCQFLDHFDINVVHVSSRGIITAAEVGELEKDDVIEFAVANSRNDADALLIPDTALHSAAWLTDLESATGKPVLTANQVSFWEALRLCGKLTPQRGLGRLFEEIP</sequence>